<sequence>MADKMHMFYMAKCLGSLDDLLDLQVFENTWKACIQIQEPQQNIPQQPNNWDPLPFALVALDALDKLDFASGHLTYSLEPATLAMSDRDATVQAIGSMLALLLYSAVHDTAYSWLHRNLEEHNQYPGALVLLQRHLFVLRARIAQCRRHGFRQQDMTHLIGLCNRLYLSFCSIQHRPRYQPSITNWPLDPTQFDTWLNGDGQDAQQWPSTISFGQWVKRKKHG</sequence>
<accession>A0A2C5Y6U3</accession>
<dbReference type="OrthoDB" id="10424417at2759"/>
<proteinExistence type="predicted"/>
<evidence type="ECO:0000313" key="1">
    <source>
        <dbReference type="EMBL" id="PHH63353.1"/>
    </source>
</evidence>
<dbReference type="EMBL" id="NJET01000051">
    <property type="protein sequence ID" value="PHH63353.1"/>
    <property type="molecule type" value="Genomic_DNA"/>
</dbReference>
<keyword evidence="2" id="KW-1185">Reference proteome</keyword>
<reference evidence="1 2" key="1">
    <citation type="submission" date="2017-06" db="EMBL/GenBank/DDBJ databases">
        <title>Ant-infecting Ophiocordyceps genomes reveal a high diversity of potential behavioral manipulation genes and a possible major role for enterotoxins.</title>
        <authorList>
            <person name="De Bekker C."/>
            <person name="Evans H.C."/>
            <person name="Brachmann A."/>
            <person name="Hughes D.P."/>
        </authorList>
    </citation>
    <scope>NUCLEOTIDE SEQUENCE [LARGE SCALE GENOMIC DNA]</scope>
    <source>
        <strain evidence="1 2">Map64</strain>
    </source>
</reference>
<organism evidence="1 2">
    <name type="scientific">Ophiocordyceps australis</name>
    <dbReference type="NCBI Taxonomy" id="1399860"/>
    <lineage>
        <taxon>Eukaryota</taxon>
        <taxon>Fungi</taxon>
        <taxon>Dikarya</taxon>
        <taxon>Ascomycota</taxon>
        <taxon>Pezizomycotina</taxon>
        <taxon>Sordariomycetes</taxon>
        <taxon>Hypocreomycetidae</taxon>
        <taxon>Hypocreales</taxon>
        <taxon>Ophiocordycipitaceae</taxon>
        <taxon>Ophiocordyceps</taxon>
    </lineage>
</organism>
<evidence type="ECO:0000313" key="2">
    <source>
        <dbReference type="Proteomes" id="UP000226192"/>
    </source>
</evidence>
<comment type="caution">
    <text evidence="1">The sequence shown here is derived from an EMBL/GenBank/DDBJ whole genome shotgun (WGS) entry which is preliminary data.</text>
</comment>
<gene>
    <name evidence="1" type="ORF">CDD81_6050</name>
</gene>
<dbReference type="AlphaFoldDB" id="A0A2C5Y6U3"/>
<dbReference type="Proteomes" id="UP000226192">
    <property type="component" value="Unassembled WGS sequence"/>
</dbReference>
<protein>
    <submittedName>
        <fullName evidence="1">Uncharacterized protein</fullName>
    </submittedName>
</protein>
<name>A0A2C5Y6U3_9HYPO</name>